<name>A0A9I9E9B1_CUCME</name>
<accession>A0A9I9E9B1</accession>
<sequence length="128" mass="15328">MERKKLFSRIQLEKNRALALRVRIRYQENDRRLEGGKQIYFKMIIYLKANMKLDKKTSTSGRMNRSGPMKHVPEKTLAAQRDSLFKVKIFWVSSTTETLYISYEFRSESLKFSKLNQTTIPENRRFKI</sequence>
<dbReference type="AlphaFoldDB" id="A0A9I9E9B1"/>
<dbReference type="EnsemblPlants" id="MELO3C030435.2.1">
    <property type="protein sequence ID" value="MELO3C030435.2.1"/>
    <property type="gene ID" value="MELO3C030435.2"/>
</dbReference>
<proteinExistence type="predicted"/>
<reference evidence="1" key="1">
    <citation type="submission" date="2023-03" db="UniProtKB">
        <authorList>
            <consortium name="EnsemblPlants"/>
        </authorList>
    </citation>
    <scope>IDENTIFICATION</scope>
</reference>
<protein>
    <submittedName>
        <fullName evidence="1">Uncharacterized protein</fullName>
    </submittedName>
</protein>
<evidence type="ECO:0000313" key="1">
    <source>
        <dbReference type="EnsemblPlants" id="MELO3C030435.2.1"/>
    </source>
</evidence>
<dbReference type="Gramene" id="MELO3C030435.2.1">
    <property type="protein sequence ID" value="MELO3C030435.2.1"/>
    <property type="gene ID" value="MELO3C030435.2"/>
</dbReference>
<organism evidence="1">
    <name type="scientific">Cucumis melo</name>
    <name type="common">Muskmelon</name>
    <dbReference type="NCBI Taxonomy" id="3656"/>
    <lineage>
        <taxon>Eukaryota</taxon>
        <taxon>Viridiplantae</taxon>
        <taxon>Streptophyta</taxon>
        <taxon>Embryophyta</taxon>
        <taxon>Tracheophyta</taxon>
        <taxon>Spermatophyta</taxon>
        <taxon>Magnoliopsida</taxon>
        <taxon>eudicotyledons</taxon>
        <taxon>Gunneridae</taxon>
        <taxon>Pentapetalae</taxon>
        <taxon>rosids</taxon>
        <taxon>fabids</taxon>
        <taxon>Cucurbitales</taxon>
        <taxon>Cucurbitaceae</taxon>
        <taxon>Benincaseae</taxon>
        <taxon>Cucumis</taxon>
    </lineage>
</organism>